<reference evidence="2 3" key="1">
    <citation type="submission" date="2009-01" db="EMBL/GenBank/DDBJ databases">
        <authorList>
            <person name="Fulton L."/>
            <person name="Clifton S."/>
            <person name="Fulton B."/>
            <person name="Xu J."/>
            <person name="Minx P."/>
            <person name="Pepin K.H."/>
            <person name="Johnson M."/>
            <person name="Bhonagiri V."/>
            <person name="Nash W.E."/>
            <person name="Mardis E.R."/>
            <person name="Wilson R.K."/>
        </authorList>
    </citation>
    <scope>NUCLEOTIDE SEQUENCE [LARGE SCALE GENOMIC DNA]</scope>
    <source>
        <strain evidence="2 3">DSM 5476</strain>
    </source>
</reference>
<keyword evidence="2" id="KW-0328">Glycosyltransferase</keyword>
<proteinExistence type="predicted"/>
<dbReference type="Proteomes" id="UP000003340">
    <property type="component" value="Unassembled WGS sequence"/>
</dbReference>
<dbReference type="AlphaFoldDB" id="C0E8D3"/>
<dbReference type="InterPro" id="IPR029044">
    <property type="entry name" value="Nucleotide-diphossugar_trans"/>
</dbReference>
<dbReference type="HOGENOM" id="CLU_033536_7_4_9"/>
<evidence type="ECO:0000313" key="2">
    <source>
        <dbReference type="EMBL" id="EEG32245.1"/>
    </source>
</evidence>
<evidence type="ECO:0000313" key="3">
    <source>
        <dbReference type="Proteomes" id="UP000003340"/>
    </source>
</evidence>
<dbReference type="PANTHER" id="PTHR48090">
    <property type="entry name" value="UNDECAPRENYL-PHOSPHATE 4-DEOXY-4-FORMAMIDO-L-ARABINOSE TRANSFERASE-RELATED"/>
    <property type="match status" value="1"/>
</dbReference>
<dbReference type="eggNOG" id="COG1216">
    <property type="taxonomic scope" value="Bacteria"/>
</dbReference>
<feature type="domain" description="Glycosyltransferase 2-like" evidence="1">
    <location>
        <begin position="5"/>
        <end position="161"/>
    </location>
</feature>
<dbReference type="SUPFAM" id="SSF53448">
    <property type="entry name" value="Nucleotide-diphospho-sugar transferases"/>
    <property type="match status" value="1"/>
</dbReference>
<reference evidence="2 3" key="2">
    <citation type="submission" date="2009-02" db="EMBL/GenBank/DDBJ databases">
        <title>Draft genome sequence of Clostridium methylpentosum (DSM 5476).</title>
        <authorList>
            <person name="Sudarsanam P."/>
            <person name="Ley R."/>
            <person name="Guruge J."/>
            <person name="Turnbaugh P.J."/>
            <person name="Mahowald M."/>
            <person name="Liep D."/>
            <person name="Gordon J."/>
        </authorList>
    </citation>
    <scope>NUCLEOTIDE SEQUENCE [LARGE SCALE GENOMIC DNA]</scope>
    <source>
        <strain evidence="2 3">DSM 5476</strain>
    </source>
</reference>
<dbReference type="EC" id="2.4.-.-" evidence="2"/>
<accession>C0E8D3</accession>
<dbReference type="Gene3D" id="3.90.550.10">
    <property type="entry name" value="Spore Coat Polysaccharide Biosynthesis Protein SpsA, Chain A"/>
    <property type="match status" value="1"/>
</dbReference>
<dbReference type="Pfam" id="PF00535">
    <property type="entry name" value="Glycos_transf_2"/>
    <property type="match status" value="1"/>
</dbReference>
<dbReference type="PANTHER" id="PTHR48090:SF7">
    <property type="entry name" value="RFBJ PROTEIN"/>
    <property type="match status" value="1"/>
</dbReference>
<evidence type="ECO:0000259" key="1">
    <source>
        <dbReference type="Pfam" id="PF00535"/>
    </source>
</evidence>
<dbReference type="EMBL" id="ACEC01000003">
    <property type="protein sequence ID" value="EEG32245.1"/>
    <property type="molecule type" value="Genomic_DNA"/>
</dbReference>
<organism evidence="2 3">
    <name type="scientific">[Clostridium] methylpentosum DSM 5476</name>
    <dbReference type="NCBI Taxonomy" id="537013"/>
    <lineage>
        <taxon>Bacteria</taxon>
        <taxon>Bacillati</taxon>
        <taxon>Bacillota</taxon>
        <taxon>Clostridia</taxon>
        <taxon>Eubacteriales</taxon>
        <taxon>Oscillospiraceae</taxon>
        <taxon>Oscillospiraceae incertae sedis</taxon>
    </lineage>
</organism>
<dbReference type="InterPro" id="IPR050256">
    <property type="entry name" value="Glycosyltransferase_2"/>
</dbReference>
<protein>
    <submittedName>
        <fullName evidence="2">Glycosyltransferase, group 2 family protein</fullName>
        <ecNumber evidence="2">2.4.-.-</ecNumber>
    </submittedName>
</protein>
<keyword evidence="3" id="KW-1185">Reference proteome</keyword>
<sequence>MKTLVIIPAYNEEQSIERVVDNLIENYPQYDYVVINDGSSDQTAKVCRKRGYNLIDLPVNLGLSGAFQAGLKYAYLQGYERAIQFDGDGQHRPEYIERIENKIEEGYDVVIGSRFVDQKKPFSARMMGSYLISLAMRLTTGKKIKDPTSGMRMFSQKLIKEFALNLNYGPEPDTISYLIKHGAKVAEVQVEMDERLEGESYLNLYRSISYMLRMGISILLIQFFRKRKKA</sequence>
<dbReference type="STRING" id="537013.CLOSTMETH_00078"/>
<keyword evidence="2" id="KW-0808">Transferase</keyword>
<gene>
    <name evidence="2" type="ORF">CLOSTMETH_00078</name>
</gene>
<dbReference type="CDD" id="cd04179">
    <property type="entry name" value="DPM_DPG-synthase_like"/>
    <property type="match status" value="1"/>
</dbReference>
<dbReference type="InterPro" id="IPR001173">
    <property type="entry name" value="Glyco_trans_2-like"/>
</dbReference>
<name>C0E8D3_9FIRM</name>
<comment type="caution">
    <text evidence="2">The sequence shown here is derived from an EMBL/GenBank/DDBJ whole genome shotgun (WGS) entry which is preliminary data.</text>
</comment>
<dbReference type="GO" id="GO:0016757">
    <property type="term" value="F:glycosyltransferase activity"/>
    <property type="evidence" value="ECO:0007669"/>
    <property type="project" value="UniProtKB-KW"/>
</dbReference>